<dbReference type="AlphaFoldDB" id="A0A0A8Y4C9"/>
<organism evidence="1">
    <name type="scientific">Arundo donax</name>
    <name type="common">Giant reed</name>
    <name type="synonym">Donax arundinaceus</name>
    <dbReference type="NCBI Taxonomy" id="35708"/>
    <lineage>
        <taxon>Eukaryota</taxon>
        <taxon>Viridiplantae</taxon>
        <taxon>Streptophyta</taxon>
        <taxon>Embryophyta</taxon>
        <taxon>Tracheophyta</taxon>
        <taxon>Spermatophyta</taxon>
        <taxon>Magnoliopsida</taxon>
        <taxon>Liliopsida</taxon>
        <taxon>Poales</taxon>
        <taxon>Poaceae</taxon>
        <taxon>PACMAD clade</taxon>
        <taxon>Arundinoideae</taxon>
        <taxon>Arundineae</taxon>
        <taxon>Arundo</taxon>
    </lineage>
</organism>
<proteinExistence type="predicted"/>
<dbReference type="EMBL" id="GBRH01279113">
    <property type="protein sequence ID" value="JAD18782.1"/>
    <property type="molecule type" value="Transcribed_RNA"/>
</dbReference>
<reference evidence="1" key="1">
    <citation type="submission" date="2014-09" db="EMBL/GenBank/DDBJ databases">
        <authorList>
            <person name="Magalhaes I.L.F."/>
            <person name="Oliveira U."/>
            <person name="Santos F.R."/>
            <person name="Vidigal T.H.D.A."/>
            <person name="Brescovit A.D."/>
            <person name="Santos A.J."/>
        </authorList>
    </citation>
    <scope>NUCLEOTIDE SEQUENCE</scope>
    <source>
        <tissue evidence="1">Shoot tissue taken approximately 20 cm above the soil surface</tissue>
    </source>
</reference>
<reference evidence="1" key="2">
    <citation type="journal article" date="2015" name="Data Brief">
        <title>Shoot transcriptome of the giant reed, Arundo donax.</title>
        <authorList>
            <person name="Barrero R.A."/>
            <person name="Guerrero F.D."/>
            <person name="Moolhuijzen P."/>
            <person name="Goolsby J.A."/>
            <person name="Tidwell J."/>
            <person name="Bellgard S.E."/>
            <person name="Bellgard M.I."/>
        </authorList>
    </citation>
    <scope>NUCLEOTIDE SEQUENCE</scope>
    <source>
        <tissue evidence="1">Shoot tissue taken approximately 20 cm above the soil surface</tissue>
    </source>
</reference>
<name>A0A0A8Y4C9_ARUDO</name>
<accession>A0A0A8Y4C9</accession>
<sequence length="34" mass="4030">MSLDLNPTEFEPKSCIRIRSHWFNFNHNNSNGSH</sequence>
<evidence type="ECO:0000313" key="1">
    <source>
        <dbReference type="EMBL" id="JAD18782.1"/>
    </source>
</evidence>
<protein>
    <submittedName>
        <fullName evidence="1">Uncharacterized protein</fullName>
    </submittedName>
</protein>